<reference evidence="2" key="1">
    <citation type="submission" date="2013-11" db="EMBL/GenBank/DDBJ databases">
        <title>Genome sequence of the fusiform rust pathogen reveals effectors for host alternation and coevolution with pine.</title>
        <authorList>
            <consortium name="DOE Joint Genome Institute"/>
            <person name="Smith K."/>
            <person name="Pendleton A."/>
            <person name="Kubisiak T."/>
            <person name="Anderson C."/>
            <person name="Salamov A."/>
            <person name="Aerts A."/>
            <person name="Riley R."/>
            <person name="Clum A."/>
            <person name="Lindquist E."/>
            <person name="Ence D."/>
            <person name="Campbell M."/>
            <person name="Kronenberg Z."/>
            <person name="Feau N."/>
            <person name="Dhillon B."/>
            <person name="Hamelin R."/>
            <person name="Burleigh J."/>
            <person name="Smith J."/>
            <person name="Yandell M."/>
            <person name="Nelson C."/>
            <person name="Grigoriev I."/>
            <person name="Davis J."/>
        </authorList>
    </citation>
    <scope>NUCLEOTIDE SEQUENCE</scope>
    <source>
        <strain evidence="2">G11</strain>
    </source>
</reference>
<dbReference type="Proteomes" id="UP000886653">
    <property type="component" value="Unassembled WGS sequence"/>
</dbReference>
<sequence>MSSPSSPSQAPSSIPLAGTGVHGLKRSRDAHPVDQQTDLAVERQSNETGLAPVSPNQAGHPPTPLAKKGRRLSKNSMDEQTSPPPTNLSKGTTQSHTPSNEGSDHGRSRMVTPEATEVKSVRKKVEGMGVENDQDQAHEKPEDETMLSEQASDEQLKTCTTSKSDALPASWASYAHSSSPFALHAPSTNVSIFTNPDQPSKSTSVPPSTNTSARAFAGPHKSSSSGLHAPQPNALGGPSSLSSASPNFPTSSDFFLKGKRNNWLGNSSTEPESDTSTQNKKPKLPDTTTTNITGFEAYSGSKPTSLKPAALARLNNNASLQMPSLTAPHLNVGRPQSAASSVCAVNGDTEESSPPLSPSSSIKPTPSPLGFSAFANSSSFGNSAVNGSSSSSTSVFDQPILSTEIGEESLIGKKKTHLALSADLSEEDRHSGFGAKECEIL</sequence>
<evidence type="ECO:0000256" key="1">
    <source>
        <dbReference type="SAM" id="MobiDB-lite"/>
    </source>
</evidence>
<evidence type="ECO:0000313" key="2">
    <source>
        <dbReference type="EMBL" id="KAG0144399.1"/>
    </source>
</evidence>
<protein>
    <submittedName>
        <fullName evidence="2">Uncharacterized protein</fullName>
    </submittedName>
</protein>
<feature type="compositionally biased region" description="Polar residues" evidence="1">
    <location>
        <begin position="263"/>
        <end position="279"/>
    </location>
</feature>
<feature type="compositionally biased region" description="Polar residues" evidence="1">
    <location>
        <begin position="179"/>
        <end position="213"/>
    </location>
</feature>
<accession>A0A9P6TA88</accession>
<dbReference type="EMBL" id="MU167296">
    <property type="protein sequence ID" value="KAG0144399.1"/>
    <property type="molecule type" value="Genomic_DNA"/>
</dbReference>
<organism evidence="2 3">
    <name type="scientific">Cronartium quercuum f. sp. fusiforme G11</name>
    <dbReference type="NCBI Taxonomy" id="708437"/>
    <lineage>
        <taxon>Eukaryota</taxon>
        <taxon>Fungi</taxon>
        <taxon>Dikarya</taxon>
        <taxon>Basidiomycota</taxon>
        <taxon>Pucciniomycotina</taxon>
        <taxon>Pucciniomycetes</taxon>
        <taxon>Pucciniales</taxon>
        <taxon>Coleosporiaceae</taxon>
        <taxon>Cronartium</taxon>
    </lineage>
</organism>
<dbReference type="AlphaFoldDB" id="A0A9P6TA88"/>
<feature type="region of interest" description="Disordered" evidence="1">
    <location>
        <begin position="179"/>
        <end position="304"/>
    </location>
</feature>
<dbReference type="OrthoDB" id="185618at2759"/>
<feature type="region of interest" description="Disordered" evidence="1">
    <location>
        <begin position="1"/>
        <end position="163"/>
    </location>
</feature>
<feature type="compositionally biased region" description="Polar residues" evidence="1">
    <location>
        <begin position="74"/>
        <end position="101"/>
    </location>
</feature>
<feature type="compositionally biased region" description="Low complexity" evidence="1">
    <location>
        <begin position="232"/>
        <end position="252"/>
    </location>
</feature>
<feature type="region of interest" description="Disordered" evidence="1">
    <location>
        <begin position="325"/>
        <end position="368"/>
    </location>
</feature>
<feature type="compositionally biased region" description="Basic and acidic residues" evidence="1">
    <location>
        <begin position="116"/>
        <end position="126"/>
    </location>
</feature>
<evidence type="ECO:0000313" key="3">
    <source>
        <dbReference type="Proteomes" id="UP000886653"/>
    </source>
</evidence>
<gene>
    <name evidence="2" type="ORF">CROQUDRAFT_47360</name>
</gene>
<feature type="compositionally biased region" description="Low complexity" evidence="1">
    <location>
        <begin position="352"/>
        <end position="368"/>
    </location>
</feature>
<proteinExistence type="predicted"/>
<comment type="caution">
    <text evidence="2">The sequence shown here is derived from an EMBL/GenBank/DDBJ whole genome shotgun (WGS) entry which is preliminary data.</text>
</comment>
<keyword evidence="3" id="KW-1185">Reference proteome</keyword>
<name>A0A9P6TA88_9BASI</name>
<feature type="compositionally biased region" description="Low complexity" evidence="1">
    <location>
        <begin position="1"/>
        <end position="15"/>
    </location>
</feature>